<sequence length="214" mass="24289">MTKSITKNELLVEIFNAITHGIVALLGVVSMIFLLDKALSNPQVVISEVIAYSIYGTSLIMLFLASTLYHSFSFSNYKELFQKIDHASIYLLIAGTYTPYLMVTVGGAVGYIFLAIVWIAALAGVIFEVVWTNRFPKLSTYLYLIMGWMGVFLIYPLYQSLQMNGIILLFLGGLSYSIGTIFYKMKHLDWMHVIWHLFVATGAIFMYFSIYLYV</sequence>
<keyword evidence="7" id="KW-0862">Zinc</keyword>
<dbReference type="PANTHER" id="PTHR20855">
    <property type="entry name" value="ADIPOR/PROGESTIN RECEPTOR-RELATED"/>
    <property type="match status" value="1"/>
</dbReference>
<dbReference type="STRING" id="1121025.SAMN02745249_01585"/>
<dbReference type="PANTHER" id="PTHR20855:SF3">
    <property type="entry name" value="LD03007P"/>
    <property type="match status" value="1"/>
</dbReference>
<keyword evidence="3" id="KW-1003">Cell membrane</keyword>
<keyword evidence="4 8" id="KW-0812">Transmembrane</keyword>
<feature type="binding site" evidence="7">
    <location>
        <position position="196"/>
    </location>
    <ligand>
        <name>Zn(2+)</name>
        <dbReference type="ChEBI" id="CHEBI:29105"/>
    </ligand>
</feature>
<evidence type="ECO:0000256" key="8">
    <source>
        <dbReference type="SAM" id="Phobius"/>
    </source>
</evidence>
<protein>
    <submittedName>
        <fullName evidence="9">Hemolysin III</fullName>
    </submittedName>
</protein>
<dbReference type="GO" id="GO:0046872">
    <property type="term" value="F:metal ion binding"/>
    <property type="evidence" value="ECO:0007669"/>
    <property type="project" value="UniProtKB-KW"/>
</dbReference>
<dbReference type="GO" id="GO:0140911">
    <property type="term" value="F:pore-forming activity"/>
    <property type="evidence" value="ECO:0007669"/>
    <property type="project" value="InterPro"/>
</dbReference>
<keyword evidence="5 8" id="KW-1133">Transmembrane helix</keyword>
<dbReference type="Proteomes" id="UP000184128">
    <property type="component" value="Unassembled WGS sequence"/>
</dbReference>
<feature type="transmembrane region" description="Helical" evidence="8">
    <location>
        <begin position="84"/>
        <end position="102"/>
    </location>
</feature>
<feature type="transmembrane region" description="Helical" evidence="8">
    <location>
        <begin position="50"/>
        <end position="72"/>
    </location>
</feature>
<evidence type="ECO:0000256" key="6">
    <source>
        <dbReference type="ARBA" id="ARBA00023136"/>
    </source>
</evidence>
<comment type="subcellular location">
    <subcellularLocation>
        <location evidence="1">Cell membrane</location>
        <topology evidence="1">Multi-pass membrane protein</topology>
    </subcellularLocation>
</comment>
<evidence type="ECO:0000256" key="4">
    <source>
        <dbReference type="ARBA" id="ARBA00022692"/>
    </source>
</evidence>
<evidence type="ECO:0000256" key="7">
    <source>
        <dbReference type="PIRSR" id="PIRSR604254-1"/>
    </source>
</evidence>
<feature type="transmembrane region" description="Helical" evidence="8">
    <location>
        <begin position="195"/>
        <end position="213"/>
    </location>
</feature>
<keyword evidence="10" id="KW-1185">Reference proteome</keyword>
<evidence type="ECO:0000256" key="5">
    <source>
        <dbReference type="ARBA" id="ARBA00022989"/>
    </source>
</evidence>
<evidence type="ECO:0000256" key="3">
    <source>
        <dbReference type="ARBA" id="ARBA00022475"/>
    </source>
</evidence>
<keyword evidence="7" id="KW-0479">Metal-binding</keyword>
<organism evidence="9 10">
    <name type="scientific">Atopostipes suicloacalis DSM 15692</name>
    <dbReference type="NCBI Taxonomy" id="1121025"/>
    <lineage>
        <taxon>Bacteria</taxon>
        <taxon>Bacillati</taxon>
        <taxon>Bacillota</taxon>
        <taxon>Bacilli</taxon>
        <taxon>Lactobacillales</taxon>
        <taxon>Carnobacteriaceae</taxon>
        <taxon>Atopostipes</taxon>
    </lineage>
</organism>
<dbReference type="InterPro" id="IPR005744">
    <property type="entry name" value="Hy-lIII"/>
</dbReference>
<dbReference type="GO" id="GO:0005886">
    <property type="term" value="C:plasma membrane"/>
    <property type="evidence" value="ECO:0007669"/>
    <property type="project" value="UniProtKB-SubCell"/>
</dbReference>
<gene>
    <name evidence="9" type="ORF">SAMN02745249_01585</name>
</gene>
<evidence type="ECO:0000313" key="10">
    <source>
        <dbReference type="Proteomes" id="UP000184128"/>
    </source>
</evidence>
<keyword evidence="6 8" id="KW-0472">Membrane</keyword>
<dbReference type="EMBL" id="FQUF01000025">
    <property type="protein sequence ID" value="SHE99698.1"/>
    <property type="molecule type" value="Genomic_DNA"/>
</dbReference>
<comment type="similarity">
    <text evidence="2">Belongs to the UPF0073 (Hly-III) family.</text>
</comment>
<feature type="binding site" evidence="7">
    <location>
        <position position="192"/>
    </location>
    <ligand>
        <name>Zn(2+)</name>
        <dbReference type="ChEBI" id="CHEBI:29105"/>
    </ligand>
</feature>
<dbReference type="RefSeq" id="WP_073298318.1">
    <property type="nucleotide sequence ID" value="NZ_FQUF01000025.1"/>
</dbReference>
<feature type="binding site" evidence="7">
    <location>
        <position position="70"/>
    </location>
    <ligand>
        <name>Zn(2+)</name>
        <dbReference type="ChEBI" id="CHEBI:29105"/>
    </ligand>
</feature>
<evidence type="ECO:0000313" key="9">
    <source>
        <dbReference type="EMBL" id="SHE99698.1"/>
    </source>
</evidence>
<dbReference type="Pfam" id="PF03006">
    <property type="entry name" value="HlyIII"/>
    <property type="match status" value="1"/>
</dbReference>
<dbReference type="InterPro" id="IPR004254">
    <property type="entry name" value="AdipoR/HlyIII-related"/>
</dbReference>
<feature type="transmembrane region" description="Helical" evidence="8">
    <location>
        <begin position="164"/>
        <end position="183"/>
    </location>
</feature>
<dbReference type="NCBIfam" id="TIGR01065">
    <property type="entry name" value="hlyIII"/>
    <property type="match status" value="1"/>
</dbReference>
<dbReference type="AlphaFoldDB" id="A0A1M4Y1Y7"/>
<name>A0A1M4Y1Y7_9LACT</name>
<dbReference type="OrthoDB" id="9813689at2"/>
<reference evidence="9 10" key="1">
    <citation type="submission" date="2016-11" db="EMBL/GenBank/DDBJ databases">
        <authorList>
            <person name="Jaros S."/>
            <person name="Januszkiewicz K."/>
            <person name="Wedrychowicz H."/>
        </authorList>
    </citation>
    <scope>NUCLEOTIDE SEQUENCE [LARGE SCALE GENOMIC DNA]</scope>
    <source>
        <strain evidence="9 10">DSM 15692</strain>
    </source>
</reference>
<proteinExistence type="inferred from homology"/>
<evidence type="ECO:0000256" key="1">
    <source>
        <dbReference type="ARBA" id="ARBA00004651"/>
    </source>
</evidence>
<accession>A0A1M4Y1Y7</accession>
<feature type="transmembrane region" description="Helical" evidence="8">
    <location>
        <begin position="12"/>
        <end position="35"/>
    </location>
</feature>
<evidence type="ECO:0000256" key="2">
    <source>
        <dbReference type="ARBA" id="ARBA00008488"/>
    </source>
</evidence>
<feature type="transmembrane region" description="Helical" evidence="8">
    <location>
        <begin position="108"/>
        <end position="131"/>
    </location>
</feature>
<feature type="transmembrane region" description="Helical" evidence="8">
    <location>
        <begin position="138"/>
        <end position="158"/>
    </location>
</feature>